<gene>
    <name evidence="2" type="ORF">D0Z08_05980</name>
</gene>
<feature type="region of interest" description="Disordered" evidence="1">
    <location>
        <begin position="1"/>
        <end position="21"/>
    </location>
</feature>
<comment type="caution">
    <text evidence="2">The sequence shown here is derived from an EMBL/GenBank/DDBJ whole genome shotgun (WGS) entry which is preliminary data.</text>
</comment>
<name>A0A417Y599_9ACTN</name>
<organism evidence="2 3">
    <name type="scientific">Nocardioides immobilis</name>
    <dbReference type="NCBI Taxonomy" id="2049295"/>
    <lineage>
        <taxon>Bacteria</taxon>
        <taxon>Bacillati</taxon>
        <taxon>Actinomycetota</taxon>
        <taxon>Actinomycetes</taxon>
        <taxon>Propionibacteriales</taxon>
        <taxon>Nocardioidaceae</taxon>
        <taxon>Nocardioides</taxon>
    </lineage>
</organism>
<evidence type="ECO:0000256" key="1">
    <source>
        <dbReference type="SAM" id="MobiDB-lite"/>
    </source>
</evidence>
<sequence>MTTLPHHVPASPAARSEESQAHDNYVLATRVVHRAETLLAAAEGLPTVLTHIERAFAVALSVTAKSTWAEIRTARDHLDAAQDQLFLAGHLR</sequence>
<dbReference type="EMBL" id="QXGH01000011">
    <property type="protein sequence ID" value="RHW27843.1"/>
    <property type="molecule type" value="Genomic_DNA"/>
</dbReference>
<dbReference type="Proteomes" id="UP000283644">
    <property type="component" value="Unassembled WGS sequence"/>
</dbReference>
<evidence type="ECO:0000313" key="2">
    <source>
        <dbReference type="EMBL" id="RHW27843.1"/>
    </source>
</evidence>
<keyword evidence="3" id="KW-1185">Reference proteome</keyword>
<dbReference type="OrthoDB" id="9888968at2"/>
<reference evidence="2 3" key="1">
    <citation type="submission" date="2018-09" db="EMBL/GenBank/DDBJ databases">
        <title>Genome sequencing of Nocardioides immobilis CCTCC AB 2017083 for comparison to Nocardioides silvaticus.</title>
        <authorList>
            <person name="Li C."/>
            <person name="Wang G."/>
        </authorList>
    </citation>
    <scope>NUCLEOTIDE SEQUENCE [LARGE SCALE GENOMIC DNA]</scope>
    <source>
        <strain evidence="2 3">CCTCC AB 2017083</strain>
    </source>
</reference>
<dbReference type="RefSeq" id="WP_118923671.1">
    <property type="nucleotide sequence ID" value="NZ_QXGH01000011.1"/>
</dbReference>
<evidence type="ECO:0000313" key="3">
    <source>
        <dbReference type="Proteomes" id="UP000283644"/>
    </source>
</evidence>
<accession>A0A417Y599</accession>
<protein>
    <submittedName>
        <fullName evidence="2">Uncharacterized protein</fullName>
    </submittedName>
</protein>
<dbReference type="AlphaFoldDB" id="A0A417Y599"/>
<proteinExistence type="predicted"/>